<keyword evidence="1" id="KW-0472">Membrane</keyword>
<dbReference type="eggNOG" id="arCOG10669">
    <property type="taxonomic scope" value="Archaea"/>
</dbReference>
<dbReference type="GeneID" id="10277822"/>
<evidence type="ECO:0000256" key="1">
    <source>
        <dbReference type="SAM" id="Phobius"/>
    </source>
</evidence>
<evidence type="ECO:0000313" key="2">
    <source>
        <dbReference type="EMBL" id="ADZ09611.1"/>
    </source>
</evidence>
<reference evidence="2 3" key="2">
    <citation type="journal article" date="2014" name="Int. J. Syst. Evol. Microbiol.">
        <title>Methanobacterium paludis sp. nov. and a novel strain of Methanobacterium lacus isolated from northern peatlands.</title>
        <authorList>
            <person name="Cadillo-Quiroz H."/>
            <person name="Brauer S.L."/>
            <person name="Goodson N."/>
            <person name="Yavitt J.B."/>
            <person name="Zinder S.H."/>
        </authorList>
    </citation>
    <scope>NUCLEOTIDE SEQUENCE [LARGE SCALE GENOMIC DNA]</scope>
    <source>
        <strain evidence="2 3">AL-21</strain>
    </source>
</reference>
<name>F0T7P3_METLA</name>
<gene>
    <name evidence="2" type="ordered locus">Metbo_1371</name>
</gene>
<protein>
    <submittedName>
        <fullName evidence="2">Uncharacterized protein</fullName>
    </submittedName>
</protein>
<dbReference type="KEGG" id="mel:Metbo_1371"/>
<dbReference type="EMBL" id="CP002551">
    <property type="protein sequence ID" value="ADZ09611.1"/>
    <property type="molecule type" value="Genomic_DNA"/>
</dbReference>
<feature type="transmembrane region" description="Helical" evidence="1">
    <location>
        <begin position="16"/>
        <end position="37"/>
    </location>
</feature>
<dbReference type="HOGENOM" id="CLU_148448_0_0_2"/>
<dbReference type="Proteomes" id="UP000007490">
    <property type="component" value="Chromosome"/>
</dbReference>
<accession>F0T7P3</accession>
<sequence length="126" mass="13858">MNNIIVLMGYDVTNGIIIITGYALLLLTSGVLVRLVLSKISHKEKKEIAPDNLWDTGAVIGKCENILIITFILSNEFTALAIIFAAKTIIRKDDIEKNSLFYLAGNMINVTYSIVFGVILKLITGI</sequence>
<keyword evidence="3" id="KW-1185">Reference proteome</keyword>
<dbReference type="STRING" id="877455.Metbo_1371"/>
<dbReference type="AlphaFoldDB" id="F0T7P3"/>
<organism evidence="2 3">
    <name type="scientific">Methanobacterium lacus (strain AL-21)</name>
    <dbReference type="NCBI Taxonomy" id="877455"/>
    <lineage>
        <taxon>Archaea</taxon>
        <taxon>Methanobacteriati</taxon>
        <taxon>Methanobacteriota</taxon>
        <taxon>Methanomada group</taxon>
        <taxon>Methanobacteria</taxon>
        <taxon>Methanobacteriales</taxon>
        <taxon>Methanobacteriaceae</taxon>
        <taxon>Methanobacterium</taxon>
    </lineage>
</organism>
<feature type="transmembrane region" description="Helical" evidence="1">
    <location>
        <begin position="102"/>
        <end position="123"/>
    </location>
</feature>
<proteinExistence type="predicted"/>
<keyword evidence="1" id="KW-1133">Transmembrane helix</keyword>
<feature type="transmembrane region" description="Helical" evidence="1">
    <location>
        <begin position="66"/>
        <end position="90"/>
    </location>
</feature>
<evidence type="ECO:0000313" key="3">
    <source>
        <dbReference type="Proteomes" id="UP000007490"/>
    </source>
</evidence>
<dbReference type="RefSeq" id="WP_013644962.1">
    <property type="nucleotide sequence ID" value="NC_015216.1"/>
</dbReference>
<reference evidence="3" key="1">
    <citation type="submission" date="2011-02" db="EMBL/GenBank/DDBJ databases">
        <title>Complete sequence of Methanobacterium sp. AL-21.</title>
        <authorList>
            <consortium name="US DOE Joint Genome Institute"/>
            <person name="Lucas S."/>
            <person name="Copeland A."/>
            <person name="Lapidus A."/>
            <person name="Cheng J.-F."/>
            <person name="Goodwin L."/>
            <person name="Pitluck S."/>
            <person name="Chertkov O."/>
            <person name="Detter J.C."/>
            <person name="Han C."/>
            <person name="Tapia R."/>
            <person name="Land M."/>
            <person name="Hauser L."/>
            <person name="Kyrpides N."/>
            <person name="Ivanova N."/>
            <person name="Mikhailova N."/>
            <person name="Pagani I."/>
            <person name="Cadillo-Quiroz H."/>
            <person name="Imachi H."/>
            <person name="Zinder S."/>
            <person name="Liu W."/>
            <person name="Woyke T."/>
        </authorList>
    </citation>
    <scope>NUCLEOTIDE SEQUENCE [LARGE SCALE GENOMIC DNA]</scope>
    <source>
        <strain evidence="3">AL-21</strain>
    </source>
</reference>
<keyword evidence="1" id="KW-0812">Transmembrane</keyword>